<keyword evidence="3" id="KW-1185">Reference proteome</keyword>
<reference evidence="2 3" key="2">
    <citation type="journal article" date="2010" name="Stand. Genomic Sci.">
        <title>Complete genome sequence of Sebaldella termitidis type strain (NCTC 11300).</title>
        <authorList>
            <person name="Harmon-Smith M."/>
            <person name="Celia L."/>
            <person name="Chertkov O."/>
            <person name="Lapidus A."/>
            <person name="Copeland A."/>
            <person name="Glavina Del Rio T."/>
            <person name="Nolan M."/>
            <person name="Lucas S."/>
            <person name="Tice H."/>
            <person name="Cheng J.F."/>
            <person name="Han C."/>
            <person name="Detter J.C."/>
            <person name="Bruce D."/>
            <person name="Goodwin L."/>
            <person name="Pitluck S."/>
            <person name="Pati A."/>
            <person name="Liolios K."/>
            <person name="Ivanova N."/>
            <person name="Mavromatis K."/>
            <person name="Mikhailova N."/>
            <person name="Chen A."/>
            <person name="Palaniappan K."/>
            <person name="Land M."/>
            <person name="Hauser L."/>
            <person name="Chang Y.J."/>
            <person name="Jeffries C.D."/>
            <person name="Brettin T."/>
            <person name="Goker M."/>
            <person name="Beck B."/>
            <person name="Bristow J."/>
            <person name="Eisen J.A."/>
            <person name="Markowitz V."/>
            <person name="Hugenholtz P."/>
            <person name="Kyrpides N.C."/>
            <person name="Klenk H.P."/>
            <person name="Chen F."/>
        </authorList>
    </citation>
    <scope>NUCLEOTIDE SEQUENCE [LARGE SCALE GENOMIC DNA]</scope>
    <source>
        <strain evidence="3">ATCC 33386 / NCTC 11300</strain>
    </source>
</reference>
<evidence type="ECO:0000256" key="1">
    <source>
        <dbReference type="SAM" id="Phobius"/>
    </source>
</evidence>
<evidence type="ECO:0000313" key="2">
    <source>
        <dbReference type="EMBL" id="ACZ07815.1"/>
    </source>
</evidence>
<dbReference type="AlphaFoldDB" id="D1AFD0"/>
<gene>
    <name evidence="2" type="ordered locus">Sterm_0947</name>
</gene>
<accession>D1AFD0</accession>
<protein>
    <submittedName>
        <fullName evidence="2">Uncharacterized protein</fullName>
    </submittedName>
</protein>
<keyword evidence="1" id="KW-0812">Transmembrane</keyword>
<dbReference type="Proteomes" id="UP000000845">
    <property type="component" value="Chromosome"/>
</dbReference>
<keyword evidence="1" id="KW-0472">Membrane</keyword>
<dbReference type="RefSeq" id="WP_012860411.1">
    <property type="nucleotide sequence ID" value="NC_013517.1"/>
</dbReference>
<feature type="transmembrane region" description="Helical" evidence="1">
    <location>
        <begin position="64"/>
        <end position="82"/>
    </location>
</feature>
<feature type="transmembrane region" description="Helical" evidence="1">
    <location>
        <begin position="142"/>
        <end position="159"/>
    </location>
</feature>
<organism evidence="2 3">
    <name type="scientific">Sebaldella termitidis (strain ATCC 33386 / NCTC 11300)</name>
    <dbReference type="NCBI Taxonomy" id="526218"/>
    <lineage>
        <taxon>Bacteria</taxon>
        <taxon>Fusobacteriati</taxon>
        <taxon>Fusobacteriota</taxon>
        <taxon>Fusobacteriia</taxon>
        <taxon>Fusobacteriales</taxon>
        <taxon>Leptotrichiaceae</taxon>
        <taxon>Sebaldella</taxon>
    </lineage>
</organism>
<dbReference type="eggNOG" id="ENOG5033D94">
    <property type="taxonomic scope" value="Bacteria"/>
</dbReference>
<name>D1AFD0_SEBTE</name>
<reference evidence="3" key="1">
    <citation type="submission" date="2009-09" db="EMBL/GenBank/DDBJ databases">
        <title>The complete chromosome of Sebaldella termitidis ATCC 33386.</title>
        <authorList>
            <consortium name="US DOE Joint Genome Institute (JGI-PGF)"/>
            <person name="Lucas S."/>
            <person name="Copeland A."/>
            <person name="Lapidus A."/>
            <person name="Glavina del Rio T."/>
            <person name="Dalin E."/>
            <person name="Tice H."/>
            <person name="Bruce D."/>
            <person name="Goodwin L."/>
            <person name="Pitluck S."/>
            <person name="Kyrpides N."/>
            <person name="Mavromatis K."/>
            <person name="Ivanova N."/>
            <person name="Mikhailova N."/>
            <person name="Sims D."/>
            <person name="Meincke L."/>
            <person name="Brettin T."/>
            <person name="Detter J.C."/>
            <person name="Han C."/>
            <person name="Larimer F."/>
            <person name="Land M."/>
            <person name="Hauser L."/>
            <person name="Markowitz V."/>
            <person name="Cheng J.F."/>
            <person name="Hugenholtz P."/>
            <person name="Woyke T."/>
            <person name="Wu D."/>
            <person name="Eisen J.A."/>
        </authorList>
    </citation>
    <scope>NUCLEOTIDE SEQUENCE [LARGE SCALE GENOMIC DNA]</scope>
    <source>
        <strain evidence="3">ATCC 33386 / NCTC 11300</strain>
    </source>
</reference>
<evidence type="ECO:0000313" key="3">
    <source>
        <dbReference type="Proteomes" id="UP000000845"/>
    </source>
</evidence>
<dbReference type="EMBL" id="CP001739">
    <property type="protein sequence ID" value="ACZ07815.1"/>
    <property type="molecule type" value="Genomic_DNA"/>
</dbReference>
<proteinExistence type="predicted"/>
<sequence>MIFGFQTRIVENTKNNRFLFIRGKNEYYQISSSKQEAQIKLLQNNILNALTAGMILRLFFNLEYYFCIIAALIIYSVYLFLFNTKLLPSFDQAAAKNIKIKKKPTSNSTAPLVQGIGFIIIAAGLVYCVLTNQAGDPSMKIMVYAVIVIAVFLGTKQVLNSLANGRL</sequence>
<dbReference type="HOGENOM" id="CLU_1593395_0_0_0"/>
<keyword evidence="1" id="KW-1133">Transmembrane helix</keyword>
<feature type="transmembrane region" description="Helical" evidence="1">
    <location>
        <begin position="112"/>
        <end position="130"/>
    </location>
</feature>
<dbReference type="KEGG" id="str:Sterm_0947"/>